<evidence type="ECO:0000256" key="1">
    <source>
        <dbReference type="SAM" id="Phobius"/>
    </source>
</evidence>
<dbReference type="Proteomes" id="UP000245783">
    <property type="component" value="Unassembled WGS sequence"/>
</dbReference>
<dbReference type="AlphaFoldDB" id="A0A316VSA5"/>
<dbReference type="OrthoDB" id="10379492at2759"/>
<dbReference type="RefSeq" id="XP_025367637.1">
    <property type="nucleotide sequence ID" value="XM_025511034.1"/>
</dbReference>
<proteinExistence type="predicted"/>
<keyword evidence="1" id="KW-0472">Membrane</keyword>
<evidence type="ECO:0000313" key="3">
    <source>
        <dbReference type="Proteomes" id="UP000245783"/>
    </source>
</evidence>
<keyword evidence="3" id="KW-1185">Reference proteome</keyword>
<organism evidence="2 3">
    <name type="scientific">Ceraceosorus guamensis</name>
    <dbReference type="NCBI Taxonomy" id="1522189"/>
    <lineage>
        <taxon>Eukaryota</taxon>
        <taxon>Fungi</taxon>
        <taxon>Dikarya</taxon>
        <taxon>Basidiomycota</taxon>
        <taxon>Ustilaginomycotina</taxon>
        <taxon>Exobasidiomycetes</taxon>
        <taxon>Ceraceosorales</taxon>
        <taxon>Ceraceosoraceae</taxon>
        <taxon>Ceraceosorus</taxon>
    </lineage>
</organism>
<protein>
    <submittedName>
        <fullName evidence="2">Uncharacterized protein</fullName>
    </submittedName>
</protein>
<evidence type="ECO:0000313" key="2">
    <source>
        <dbReference type="EMBL" id="PWN40477.1"/>
    </source>
</evidence>
<keyword evidence="1" id="KW-0812">Transmembrane</keyword>
<feature type="transmembrane region" description="Helical" evidence="1">
    <location>
        <begin position="101"/>
        <end position="120"/>
    </location>
</feature>
<dbReference type="EMBL" id="KZ819416">
    <property type="protein sequence ID" value="PWN40477.1"/>
    <property type="molecule type" value="Genomic_DNA"/>
</dbReference>
<gene>
    <name evidence="2" type="ORF">IE81DRAFT_220307</name>
</gene>
<keyword evidence="1" id="KW-1133">Transmembrane helix</keyword>
<accession>A0A316VSA5</accession>
<dbReference type="InParanoid" id="A0A316VSA5"/>
<sequence>MLVRTISQHIQAALKFNIPVDKVPCNAGCVHYGSLRPRSCQQAQLKTLKGGPCLPTPCGRFQQPEFTASGASPTYRGQRIAVSTQDLTTKTSPKSIKMTKLIHLTGLLMLLPATLAFAVVDYHKGRPGCNSFKNPRDFDDAKALWYEACKKVVPNPPEEPLFSDGGGSMAEGDCRSTKKDNLGNWISVASTVAANLCWTEVPW</sequence>
<dbReference type="GeneID" id="37032904"/>
<name>A0A316VSA5_9BASI</name>
<reference evidence="2 3" key="1">
    <citation type="journal article" date="2018" name="Mol. Biol. Evol.">
        <title>Broad Genomic Sampling Reveals a Smut Pathogenic Ancestry of the Fungal Clade Ustilaginomycotina.</title>
        <authorList>
            <person name="Kijpornyongpan T."/>
            <person name="Mondo S.J."/>
            <person name="Barry K."/>
            <person name="Sandor L."/>
            <person name="Lee J."/>
            <person name="Lipzen A."/>
            <person name="Pangilinan J."/>
            <person name="LaButti K."/>
            <person name="Hainaut M."/>
            <person name="Henrissat B."/>
            <person name="Grigoriev I.V."/>
            <person name="Spatafora J.W."/>
            <person name="Aime M.C."/>
        </authorList>
    </citation>
    <scope>NUCLEOTIDE SEQUENCE [LARGE SCALE GENOMIC DNA]</scope>
    <source>
        <strain evidence="2 3">MCA 4658</strain>
    </source>
</reference>